<keyword evidence="1" id="KW-0444">Lipid biosynthesis</keyword>
<dbReference type="PANTHER" id="PTHR44068">
    <property type="entry name" value="ZGC:194242"/>
    <property type="match status" value="1"/>
</dbReference>
<keyword evidence="2 12" id="KW-0489">Methyltransferase</keyword>
<dbReference type="Pfam" id="PF13649">
    <property type="entry name" value="Methyltransf_25"/>
    <property type="match status" value="1"/>
</dbReference>
<evidence type="ECO:0000256" key="12">
    <source>
        <dbReference type="PROSITE-ProRule" id="PRU01022"/>
    </source>
</evidence>
<gene>
    <name evidence="14" type="ORF">B9Z19DRAFT_1101457</name>
</gene>
<evidence type="ECO:0000256" key="4">
    <source>
        <dbReference type="ARBA" id="ARBA00022691"/>
    </source>
</evidence>
<dbReference type="GO" id="GO:0003838">
    <property type="term" value="F:sterol 24-C-methyltransferase activity"/>
    <property type="evidence" value="ECO:0007669"/>
    <property type="project" value="UniProtKB-ARBA"/>
</dbReference>
<dbReference type="SUPFAM" id="SSF53335">
    <property type="entry name" value="S-adenosyl-L-methionine-dependent methyltransferases"/>
    <property type="match status" value="1"/>
</dbReference>
<keyword evidence="7" id="KW-0443">Lipid metabolism</keyword>
<evidence type="ECO:0000256" key="10">
    <source>
        <dbReference type="ARBA" id="ARBA00029435"/>
    </source>
</evidence>
<evidence type="ECO:0000256" key="7">
    <source>
        <dbReference type="ARBA" id="ARBA00023098"/>
    </source>
</evidence>
<dbReference type="OrthoDB" id="540004at2759"/>
<dbReference type="Proteomes" id="UP000244722">
    <property type="component" value="Unassembled WGS sequence"/>
</dbReference>
<evidence type="ECO:0000256" key="11">
    <source>
        <dbReference type="ARBA" id="ARBA00038188"/>
    </source>
</evidence>
<dbReference type="Gene3D" id="3.40.50.150">
    <property type="entry name" value="Vaccinia Virus protein VP39"/>
    <property type="match status" value="1"/>
</dbReference>
<dbReference type="InterPro" id="IPR029063">
    <property type="entry name" value="SAM-dependent_MTases_sf"/>
</dbReference>
<evidence type="ECO:0000256" key="2">
    <source>
        <dbReference type="ARBA" id="ARBA00022603"/>
    </source>
</evidence>
<reference evidence="14 15" key="1">
    <citation type="submission" date="2017-04" db="EMBL/GenBank/DDBJ databases">
        <title>Draft genome sequence of Tuber borchii Vittad., a whitish edible truffle.</title>
        <authorList>
            <consortium name="DOE Joint Genome Institute"/>
            <person name="Murat C."/>
            <person name="Kuo A."/>
            <person name="Barry K.W."/>
            <person name="Clum A."/>
            <person name="Dockter R.B."/>
            <person name="Fauchery L."/>
            <person name="Iotti M."/>
            <person name="Kohler A."/>
            <person name="Labutti K."/>
            <person name="Lindquist E.A."/>
            <person name="Lipzen A."/>
            <person name="Ohm R.A."/>
            <person name="Wang M."/>
            <person name="Grigoriev I.V."/>
            <person name="Zambonelli A."/>
            <person name="Martin F.M."/>
        </authorList>
    </citation>
    <scope>NUCLEOTIDE SEQUENCE [LARGE SCALE GENOMIC DNA]</scope>
    <source>
        <strain evidence="14 15">Tbo3840</strain>
    </source>
</reference>
<evidence type="ECO:0000256" key="8">
    <source>
        <dbReference type="ARBA" id="ARBA00023166"/>
    </source>
</evidence>
<keyword evidence="6" id="KW-0756">Sterol biosynthesis</keyword>
<keyword evidence="3 12" id="KW-0808">Transferase</keyword>
<keyword evidence="5" id="KW-0752">Steroid biosynthesis</keyword>
<dbReference type="CDD" id="cd02440">
    <property type="entry name" value="AdoMet_MTases"/>
    <property type="match status" value="1"/>
</dbReference>
<keyword evidence="8" id="KW-1207">Sterol metabolism</keyword>
<keyword evidence="9" id="KW-0753">Steroid metabolism</keyword>
<dbReference type="EMBL" id="NESQ01000127">
    <property type="protein sequence ID" value="PUU78199.1"/>
    <property type="molecule type" value="Genomic_DNA"/>
</dbReference>
<comment type="similarity">
    <text evidence="11 12">Belongs to the class I-like SAM-binding methyltransferase superfamily. Erg6/SMT family.</text>
</comment>
<keyword evidence="15" id="KW-1185">Reference proteome</keyword>
<dbReference type="PROSITE" id="PS51685">
    <property type="entry name" value="SAM_MT_ERG6_SMT"/>
    <property type="match status" value="1"/>
</dbReference>
<dbReference type="PANTHER" id="PTHR44068:SF1">
    <property type="entry name" value="HYPOTHETICAL LOC100005854"/>
    <property type="match status" value="1"/>
</dbReference>
<dbReference type="GO" id="GO:0006696">
    <property type="term" value="P:ergosterol biosynthetic process"/>
    <property type="evidence" value="ECO:0007669"/>
    <property type="project" value="TreeGrafter"/>
</dbReference>
<dbReference type="GO" id="GO:0005783">
    <property type="term" value="C:endoplasmic reticulum"/>
    <property type="evidence" value="ECO:0007669"/>
    <property type="project" value="TreeGrafter"/>
</dbReference>
<evidence type="ECO:0000313" key="14">
    <source>
        <dbReference type="EMBL" id="PUU78199.1"/>
    </source>
</evidence>
<dbReference type="FunFam" id="3.40.50.150:FF:000121">
    <property type="entry name" value="Sterol 24-C-methyltransferase"/>
    <property type="match status" value="1"/>
</dbReference>
<comment type="caution">
    <text evidence="14">The sequence shown here is derived from an EMBL/GenBank/DDBJ whole genome shotgun (WGS) entry which is preliminary data.</text>
</comment>
<evidence type="ECO:0000256" key="1">
    <source>
        <dbReference type="ARBA" id="ARBA00022516"/>
    </source>
</evidence>
<evidence type="ECO:0000259" key="13">
    <source>
        <dbReference type="PROSITE" id="PS51685"/>
    </source>
</evidence>
<sequence length="378" mass="41953">MAPAKLETEDHSRDAAFNKAMHGKSAQEKAGFLAMLAKDKEAQGAAVDEYFKFWDGKGAGQETEKDMKERVESYATLTRHYYNLATDLYENGWGQSFHFCRFYSGEPFYQAIARHEHYLAHMMGVKAGMKVLDVGCGVGGPAREIVRFTDANVTGLNNNDYQIDRATQYAAKAGLSHKLNFVKGDFMQMSFEPETFDAVYAIEATVHAPSLEGVYSQIFKVLKPGGVFGVYEWLMTDEYDASNAKHREICHGIEIGDGISQMVKISEALRAIKAAGFELEFHQDLAQRDDAIPWYYPIAGEMKYVRSIGDFFTVFRMTKLGRGAVHKLIGGLEAVGIAPHGTQKTADSLAVAADSLVAGARLNLFTPMYLMVARKPMN</sequence>
<dbReference type="STRING" id="42251.A0A2T6ZRS7"/>
<dbReference type="GO" id="GO:0032259">
    <property type="term" value="P:methylation"/>
    <property type="evidence" value="ECO:0007669"/>
    <property type="project" value="UniProtKB-KW"/>
</dbReference>
<evidence type="ECO:0000313" key="15">
    <source>
        <dbReference type="Proteomes" id="UP000244722"/>
    </source>
</evidence>
<dbReference type="Pfam" id="PF08498">
    <property type="entry name" value="Sterol_MT_C"/>
    <property type="match status" value="1"/>
</dbReference>
<dbReference type="AlphaFoldDB" id="A0A2T6ZRS7"/>
<protein>
    <submittedName>
        <fullName evidence="14">S-adenosyl-L-methionine-dependent methyltransferase</fullName>
    </submittedName>
</protein>
<organism evidence="14 15">
    <name type="scientific">Tuber borchii</name>
    <name type="common">White truffle</name>
    <dbReference type="NCBI Taxonomy" id="42251"/>
    <lineage>
        <taxon>Eukaryota</taxon>
        <taxon>Fungi</taxon>
        <taxon>Dikarya</taxon>
        <taxon>Ascomycota</taxon>
        <taxon>Pezizomycotina</taxon>
        <taxon>Pezizomycetes</taxon>
        <taxon>Pezizales</taxon>
        <taxon>Tuberaceae</taxon>
        <taxon>Tuber</taxon>
    </lineage>
</organism>
<accession>A0A2T6ZRS7</accession>
<keyword evidence="4 12" id="KW-0949">S-adenosyl-L-methionine</keyword>
<feature type="domain" description="SAM-dependent methyltransferase Erg6/SMT-type" evidence="13">
    <location>
        <begin position="81"/>
        <end position="376"/>
    </location>
</feature>
<name>A0A2T6ZRS7_TUBBO</name>
<evidence type="ECO:0000256" key="3">
    <source>
        <dbReference type="ARBA" id="ARBA00022679"/>
    </source>
</evidence>
<evidence type="ECO:0000256" key="9">
    <source>
        <dbReference type="ARBA" id="ARBA00023221"/>
    </source>
</evidence>
<evidence type="ECO:0000256" key="5">
    <source>
        <dbReference type="ARBA" id="ARBA00022955"/>
    </source>
</evidence>
<dbReference type="InterPro" id="IPR041698">
    <property type="entry name" value="Methyltransf_25"/>
</dbReference>
<dbReference type="InterPro" id="IPR050447">
    <property type="entry name" value="Erg6_SMT_methyltransf"/>
</dbReference>
<dbReference type="InterPro" id="IPR013705">
    <property type="entry name" value="Sterol_MeTrfase_C"/>
</dbReference>
<proteinExistence type="inferred from homology"/>
<dbReference type="InterPro" id="IPR030384">
    <property type="entry name" value="MeTrfase_SMT"/>
</dbReference>
<evidence type="ECO:0000256" key="6">
    <source>
        <dbReference type="ARBA" id="ARBA00023011"/>
    </source>
</evidence>
<comment type="pathway">
    <text evidence="10">Steroid metabolism; ergosterol biosynthesis.</text>
</comment>